<feature type="non-terminal residue" evidence="1">
    <location>
        <position position="1"/>
    </location>
</feature>
<gene>
    <name evidence="1" type="ORF">METZ01_LOCUS502005</name>
</gene>
<evidence type="ECO:0000313" key="1">
    <source>
        <dbReference type="EMBL" id="SVE49151.1"/>
    </source>
</evidence>
<name>A0A383DXE5_9ZZZZ</name>
<protein>
    <recommendedName>
        <fullName evidence="2">ATP-grasp domain-containing protein</fullName>
    </recommendedName>
</protein>
<dbReference type="EMBL" id="UINC01220995">
    <property type="protein sequence ID" value="SVE49151.1"/>
    <property type="molecule type" value="Genomic_DNA"/>
</dbReference>
<organism evidence="1">
    <name type="scientific">marine metagenome</name>
    <dbReference type="NCBI Taxonomy" id="408172"/>
    <lineage>
        <taxon>unclassified sequences</taxon>
        <taxon>metagenomes</taxon>
        <taxon>ecological metagenomes</taxon>
    </lineage>
</organism>
<dbReference type="AlphaFoldDB" id="A0A383DXE5"/>
<evidence type="ECO:0008006" key="2">
    <source>
        <dbReference type="Google" id="ProtNLM"/>
    </source>
</evidence>
<proteinExistence type="predicted"/>
<sequence length="116" mass="14036">KFYTKLKEHITVKNRILITEFCRERNGKLYFQEFNSRPSGEFENGTFDWNIGKFNTLVDYFTNNIQEEIEYYQQNIEIYFDNVRSDEKFGWGTEDGLKITGFPYKQKIKVFNTKIK</sequence>
<accession>A0A383DXE5</accession>
<reference evidence="1" key="1">
    <citation type="submission" date="2018-05" db="EMBL/GenBank/DDBJ databases">
        <authorList>
            <person name="Lanie J.A."/>
            <person name="Ng W.-L."/>
            <person name="Kazmierczak K.M."/>
            <person name="Andrzejewski T.M."/>
            <person name="Davidsen T.M."/>
            <person name="Wayne K.J."/>
            <person name="Tettelin H."/>
            <person name="Glass J.I."/>
            <person name="Rusch D."/>
            <person name="Podicherti R."/>
            <person name="Tsui H.-C.T."/>
            <person name="Winkler M.E."/>
        </authorList>
    </citation>
    <scope>NUCLEOTIDE SEQUENCE</scope>
</reference>